<keyword evidence="3" id="KW-1185">Reference proteome</keyword>
<evidence type="ECO:0000313" key="3">
    <source>
        <dbReference type="Proteomes" id="UP001262754"/>
    </source>
</evidence>
<organism evidence="2 3">
    <name type="scientific">Caulobacter rhizosphaerae</name>
    <dbReference type="NCBI Taxonomy" id="2010972"/>
    <lineage>
        <taxon>Bacteria</taxon>
        <taxon>Pseudomonadati</taxon>
        <taxon>Pseudomonadota</taxon>
        <taxon>Alphaproteobacteria</taxon>
        <taxon>Caulobacterales</taxon>
        <taxon>Caulobacteraceae</taxon>
        <taxon>Caulobacter</taxon>
    </lineage>
</organism>
<feature type="domain" description="HTH luxR-type" evidence="1">
    <location>
        <begin position="225"/>
        <end position="282"/>
    </location>
</feature>
<keyword evidence="2" id="KW-0238">DNA-binding</keyword>
<name>A0ABU1MTT2_9CAUL</name>
<evidence type="ECO:0000259" key="1">
    <source>
        <dbReference type="SMART" id="SM00421"/>
    </source>
</evidence>
<dbReference type="SUPFAM" id="SSF53474">
    <property type="entry name" value="alpha/beta-Hydrolases"/>
    <property type="match status" value="1"/>
</dbReference>
<reference evidence="2 3" key="1">
    <citation type="submission" date="2023-07" db="EMBL/GenBank/DDBJ databases">
        <title>Sorghum-associated microbial communities from plants grown in Nebraska, USA.</title>
        <authorList>
            <person name="Schachtman D."/>
        </authorList>
    </citation>
    <scope>NUCLEOTIDE SEQUENCE [LARGE SCALE GENOMIC DNA]</scope>
    <source>
        <strain evidence="2 3">DS2154</strain>
    </source>
</reference>
<protein>
    <submittedName>
        <fullName evidence="2">DNA-binding NarL/FixJ family response regulator</fullName>
    </submittedName>
</protein>
<dbReference type="Proteomes" id="UP001262754">
    <property type="component" value="Unassembled WGS sequence"/>
</dbReference>
<dbReference type="InterPro" id="IPR000073">
    <property type="entry name" value="AB_hydrolase_1"/>
</dbReference>
<dbReference type="InterPro" id="IPR000792">
    <property type="entry name" value="Tscrpt_reg_LuxR_C"/>
</dbReference>
<proteinExistence type="predicted"/>
<evidence type="ECO:0000313" key="2">
    <source>
        <dbReference type="EMBL" id="MDR6529286.1"/>
    </source>
</evidence>
<dbReference type="InterPro" id="IPR029058">
    <property type="entry name" value="AB_hydrolase_fold"/>
</dbReference>
<dbReference type="Gene3D" id="3.40.50.1820">
    <property type="entry name" value="alpha/beta hydrolase"/>
    <property type="match status" value="1"/>
</dbReference>
<dbReference type="GO" id="GO:0003677">
    <property type="term" value="F:DNA binding"/>
    <property type="evidence" value="ECO:0007669"/>
    <property type="project" value="UniProtKB-KW"/>
</dbReference>
<dbReference type="SUPFAM" id="SSF46894">
    <property type="entry name" value="C-terminal effector domain of the bipartite response regulators"/>
    <property type="match status" value="1"/>
</dbReference>
<sequence>MDFGPDAERMASPSVEPDISETLLAVGASLATGAPKALFHEESLAAALVDRQGRILAASAAFAALRPELVLDETMLTRVAGAGAAIVERVNDGPLEMTLCAYALASRAEGWILPGAVRAAAAASPNQIVVLASPSHRLQRPLQAACEAFGLTGLQTRVALEAIRTGGVRTAAQRLGISYHTAREAMAEAMVRVRAPRLPALVRRLVSLAFGVLPETEEVDLLGDAWGLSTRQAAIAVLIADGMTRGETAAALGLGEAVVKRELNEVYGLLQVGSAAALARKIAEANALNWMTRSTGGDIGVIEAGAEPLRIVHRPGGGRIAVSDYGPASGRPVLVVHSSMTSRIVARGLRRALQSAGFRPISIDRPGFGLTDEIEGLRPGLHDPYPAAADDAILVLDALKLQTVDVVARGGAQFVVALHKIAADRLGRVVLVNPDPPSAASGRRIGPFGVLKDAFRRNPALIRVWAGLIGTQLTHARVSRMLERSMQGSPPDEAAARDPEIVQDYFRAVRTFATGRHTGYVNEQIDFARRGRGQPPIDGTSNWLVMVAAHDTLHEPQEVIAYWRAVLVDAQFQLVQDGGRLLALSRPHDVVEGLLNTRSG</sequence>
<dbReference type="InterPro" id="IPR036388">
    <property type="entry name" value="WH-like_DNA-bd_sf"/>
</dbReference>
<comment type="caution">
    <text evidence="2">The sequence shown here is derived from an EMBL/GenBank/DDBJ whole genome shotgun (WGS) entry which is preliminary data.</text>
</comment>
<accession>A0ABU1MTT2</accession>
<dbReference type="Gene3D" id="1.10.10.10">
    <property type="entry name" value="Winged helix-like DNA-binding domain superfamily/Winged helix DNA-binding domain"/>
    <property type="match status" value="1"/>
</dbReference>
<gene>
    <name evidence="2" type="ORF">J2800_000001</name>
</gene>
<dbReference type="SMART" id="SM00421">
    <property type="entry name" value="HTH_LUXR"/>
    <property type="match status" value="1"/>
</dbReference>
<dbReference type="Pfam" id="PF00561">
    <property type="entry name" value="Abhydrolase_1"/>
    <property type="match status" value="1"/>
</dbReference>
<dbReference type="InterPro" id="IPR016032">
    <property type="entry name" value="Sig_transdc_resp-reg_C-effctor"/>
</dbReference>
<dbReference type="RefSeq" id="WP_310027946.1">
    <property type="nucleotide sequence ID" value="NZ_JAVDRL010000001.1"/>
</dbReference>
<dbReference type="EMBL" id="JAVDRL010000001">
    <property type="protein sequence ID" value="MDR6529286.1"/>
    <property type="molecule type" value="Genomic_DNA"/>
</dbReference>